<keyword evidence="14" id="KW-0408">Iron</keyword>
<evidence type="ECO:0000256" key="2">
    <source>
        <dbReference type="ARBA" id="ARBA00004050"/>
    </source>
</evidence>
<evidence type="ECO:0000256" key="4">
    <source>
        <dbReference type="ARBA" id="ARBA00005163"/>
    </source>
</evidence>
<evidence type="ECO:0000256" key="5">
    <source>
        <dbReference type="ARBA" id="ARBA00011558"/>
    </source>
</evidence>
<keyword evidence="11" id="KW-0479">Metal-binding</keyword>
<dbReference type="InterPro" id="IPR000701">
    <property type="entry name" value="SuccDH_FuR_B_TM-su"/>
</dbReference>
<keyword evidence="18" id="KW-1185">Reference proteome</keyword>
<dbReference type="NCBIfam" id="TIGR02968">
    <property type="entry name" value="succ_dehyd_anc"/>
    <property type="match status" value="1"/>
</dbReference>
<evidence type="ECO:0000256" key="11">
    <source>
        <dbReference type="ARBA" id="ARBA00022723"/>
    </source>
</evidence>
<comment type="subunit">
    <text evidence="5">Part of an enzyme complex containing four subunits: a flavoprotein, an iron-sulfur protein, plus two membrane-anchoring proteins, SdhC and SdhD.</text>
</comment>
<dbReference type="EMBL" id="JAVDRL010000008">
    <property type="protein sequence ID" value="MDR6532125.1"/>
    <property type="molecule type" value="Genomic_DNA"/>
</dbReference>
<gene>
    <name evidence="17" type="ORF">J2800_002881</name>
</gene>
<evidence type="ECO:0000256" key="14">
    <source>
        <dbReference type="ARBA" id="ARBA00023004"/>
    </source>
</evidence>
<evidence type="ECO:0000256" key="9">
    <source>
        <dbReference type="ARBA" id="ARBA00022617"/>
    </source>
</evidence>
<dbReference type="SUPFAM" id="SSF81343">
    <property type="entry name" value="Fumarate reductase respiratory complex transmembrane subunits"/>
    <property type="match status" value="1"/>
</dbReference>
<evidence type="ECO:0000313" key="17">
    <source>
        <dbReference type="EMBL" id="MDR6532125.1"/>
    </source>
</evidence>
<dbReference type="InterPro" id="IPR034804">
    <property type="entry name" value="SQR/QFR_C/D"/>
</dbReference>
<evidence type="ECO:0000256" key="16">
    <source>
        <dbReference type="SAM" id="Phobius"/>
    </source>
</evidence>
<dbReference type="CDD" id="cd03495">
    <property type="entry name" value="SQR_TypeC_SdhD_like"/>
    <property type="match status" value="1"/>
</dbReference>
<keyword evidence="9" id="KW-0349">Heme</keyword>
<dbReference type="Gene3D" id="1.20.1300.10">
    <property type="entry name" value="Fumarate reductase/succinate dehydrogenase, transmembrane subunit"/>
    <property type="match status" value="1"/>
</dbReference>
<keyword evidence="12" id="KW-0249">Electron transport</keyword>
<feature type="transmembrane region" description="Helical" evidence="16">
    <location>
        <begin position="106"/>
        <end position="131"/>
    </location>
</feature>
<evidence type="ECO:0000256" key="10">
    <source>
        <dbReference type="ARBA" id="ARBA00022692"/>
    </source>
</evidence>
<evidence type="ECO:0000256" key="13">
    <source>
        <dbReference type="ARBA" id="ARBA00022989"/>
    </source>
</evidence>
<comment type="function">
    <text evidence="2">Membrane-anchoring subunit of succinate dehydrogenase (SDH).</text>
</comment>
<evidence type="ECO:0000256" key="3">
    <source>
        <dbReference type="ARBA" id="ARBA00004141"/>
    </source>
</evidence>
<keyword evidence="8" id="KW-0816">Tricarboxylic acid cycle</keyword>
<organism evidence="17 18">
    <name type="scientific">Caulobacter rhizosphaerae</name>
    <dbReference type="NCBI Taxonomy" id="2010972"/>
    <lineage>
        <taxon>Bacteria</taxon>
        <taxon>Pseudomonadati</taxon>
        <taxon>Pseudomonadota</taxon>
        <taxon>Alphaproteobacteria</taxon>
        <taxon>Caulobacterales</taxon>
        <taxon>Caulobacteraceae</taxon>
        <taxon>Caulobacter</taxon>
    </lineage>
</organism>
<dbReference type="InterPro" id="IPR014312">
    <property type="entry name" value="Succ_DH_anchor"/>
</dbReference>
<keyword evidence="13 16" id="KW-1133">Transmembrane helix</keyword>
<evidence type="ECO:0000256" key="1">
    <source>
        <dbReference type="ARBA" id="ARBA00001971"/>
    </source>
</evidence>
<evidence type="ECO:0000313" key="18">
    <source>
        <dbReference type="Proteomes" id="UP001262754"/>
    </source>
</evidence>
<keyword evidence="15 16" id="KW-0472">Membrane</keyword>
<name>A0ABU1N1Z2_9CAUL</name>
<evidence type="ECO:0000256" key="15">
    <source>
        <dbReference type="ARBA" id="ARBA00023136"/>
    </source>
</evidence>
<evidence type="ECO:0000256" key="6">
    <source>
        <dbReference type="ARBA" id="ARBA00019425"/>
    </source>
</evidence>
<evidence type="ECO:0000256" key="8">
    <source>
        <dbReference type="ARBA" id="ARBA00022532"/>
    </source>
</evidence>
<protein>
    <recommendedName>
        <fullName evidence="6">Succinate dehydrogenase hydrophobic membrane anchor subunit</fullName>
    </recommendedName>
</protein>
<dbReference type="Proteomes" id="UP001262754">
    <property type="component" value="Unassembled WGS sequence"/>
</dbReference>
<comment type="caution">
    <text evidence="17">The sequence shown here is derived from an EMBL/GenBank/DDBJ whole genome shotgun (WGS) entry which is preliminary data.</text>
</comment>
<reference evidence="17 18" key="1">
    <citation type="submission" date="2023-07" db="EMBL/GenBank/DDBJ databases">
        <title>Sorghum-associated microbial communities from plants grown in Nebraska, USA.</title>
        <authorList>
            <person name="Schachtman D."/>
        </authorList>
    </citation>
    <scope>NUCLEOTIDE SEQUENCE [LARGE SCALE GENOMIC DNA]</scope>
    <source>
        <strain evidence="17 18">DS2154</strain>
    </source>
</reference>
<feature type="transmembrane region" description="Helical" evidence="16">
    <location>
        <begin position="68"/>
        <end position="86"/>
    </location>
</feature>
<keyword evidence="7" id="KW-0813">Transport</keyword>
<dbReference type="Pfam" id="PF01127">
    <property type="entry name" value="Sdh_cyt"/>
    <property type="match status" value="1"/>
</dbReference>
<comment type="pathway">
    <text evidence="4">Carbohydrate metabolism; tricarboxylic acid cycle.</text>
</comment>
<accession>A0ABU1N1Z2</accession>
<sequence length="135" mass="14133">MAGPSPSARFRTPMSRARGLGASHHGVGHFVTERVSGIALVPLALWGLFAVLRLAALGFDGAAEWVAIPHNTVLLCLLIVVALIHLKGQVQVVIEDYIPDFTTKTVLVLANLFVCVLGGALGVVAILKVAFTGAL</sequence>
<evidence type="ECO:0000256" key="7">
    <source>
        <dbReference type="ARBA" id="ARBA00022448"/>
    </source>
</evidence>
<dbReference type="RefSeq" id="WP_056755990.1">
    <property type="nucleotide sequence ID" value="NZ_BMLD01000004.1"/>
</dbReference>
<proteinExistence type="predicted"/>
<feature type="transmembrane region" description="Helical" evidence="16">
    <location>
        <begin position="35"/>
        <end position="56"/>
    </location>
</feature>
<comment type="cofactor">
    <cofactor evidence="1">
        <name>heme</name>
        <dbReference type="ChEBI" id="CHEBI:30413"/>
    </cofactor>
</comment>
<comment type="subcellular location">
    <subcellularLocation>
        <location evidence="3">Membrane</location>
        <topology evidence="3">Multi-pass membrane protein</topology>
    </subcellularLocation>
</comment>
<keyword evidence="10 16" id="KW-0812">Transmembrane</keyword>
<evidence type="ECO:0000256" key="12">
    <source>
        <dbReference type="ARBA" id="ARBA00022982"/>
    </source>
</evidence>